<dbReference type="AlphaFoldDB" id="E3HB28"/>
<dbReference type="RefSeq" id="WP_013386847.1">
    <property type="nucleotide sequence ID" value="NC_014632.1"/>
</dbReference>
<evidence type="ECO:0000313" key="3">
    <source>
        <dbReference type="Proteomes" id="UP000006875"/>
    </source>
</evidence>
<feature type="domain" description="Glycosyltransferase 2-like" evidence="1">
    <location>
        <begin position="5"/>
        <end position="162"/>
    </location>
</feature>
<keyword evidence="2" id="KW-0808">Transferase</keyword>
<dbReference type="OrthoDB" id="92456at2"/>
<name>E3HB28_ILYPC</name>
<dbReference type="InterPro" id="IPR001173">
    <property type="entry name" value="Glyco_trans_2-like"/>
</dbReference>
<dbReference type="Proteomes" id="UP000006875">
    <property type="component" value="Chromosome"/>
</dbReference>
<dbReference type="EMBL" id="CP002281">
    <property type="protein sequence ID" value="ADO82177.1"/>
    <property type="molecule type" value="Genomic_DNA"/>
</dbReference>
<dbReference type="PANTHER" id="PTHR22916:SF3">
    <property type="entry name" value="UDP-GLCNAC:BETAGAL BETA-1,3-N-ACETYLGLUCOSAMINYLTRANSFERASE-LIKE PROTEIN 1"/>
    <property type="match status" value="1"/>
</dbReference>
<dbReference type="InterPro" id="IPR029044">
    <property type="entry name" value="Nucleotide-diphossugar_trans"/>
</dbReference>
<dbReference type="Gene3D" id="3.90.550.10">
    <property type="entry name" value="Spore Coat Polysaccharide Biosynthesis Protein SpsA, Chain A"/>
    <property type="match status" value="1"/>
</dbReference>
<dbReference type="HOGENOM" id="CLU_025996_0_4_0"/>
<dbReference type="CAZy" id="GT2">
    <property type="family name" value="Glycosyltransferase Family 2"/>
</dbReference>
<sequence>MELVSVVMAVFNGEKYLKEALESILRQSYKNFEFVIIDDGSTDDSVKIIESYNEKRIILIKNNKNLGLPTSLNKGIEAAKGKYIARMDADDICKKDRLKLQVEFLEKNEDIDVLAGGVEIFVGGNKWVKKKLYPPECHKEIEKRLLYENCLTHPTIMMRKSFLLKNNLKYNVECKFAQDWALWLEATRYGKFYGLNKVLLEYRIHKKSITSNTNNKYVERIKVLSVVLKRELEARGFYFSEEEIEGIKEFGSISALKGKTFKSKTFIENTVKKLHLENDSKGYFDKRIFKNITKEKYIKYLSFTGDFKDYKESIFYEGESSFLFYKFFYKAKLKYIIKNKIWVRHKSK</sequence>
<evidence type="ECO:0000259" key="1">
    <source>
        <dbReference type="Pfam" id="PF00535"/>
    </source>
</evidence>
<accession>E3HB28</accession>
<dbReference type="GO" id="GO:0016758">
    <property type="term" value="F:hexosyltransferase activity"/>
    <property type="evidence" value="ECO:0007669"/>
    <property type="project" value="UniProtKB-ARBA"/>
</dbReference>
<dbReference type="KEGG" id="ipo:Ilyop_0389"/>
<dbReference type="PANTHER" id="PTHR22916">
    <property type="entry name" value="GLYCOSYLTRANSFERASE"/>
    <property type="match status" value="1"/>
</dbReference>
<dbReference type="SUPFAM" id="SSF53448">
    <property type="entry name" value="Nucleotide-diphospho-sugar transferases"/>
    <property type="match status" value="1"/>
</dbReference>
<organism evidence="2 3">
    <name type="scientific">Ilyobacter polytropus (strain ATCC 51220 / DSM 2926 / LMG 16218 / CuHBu1)</name>
    <dbReference type="NCBI Taxonomy" id="572544"/>
    <lineage>
        <taxon>Bacteria</taxon>
        <taxon>Fusobacteriati</taxon>
        <taxon>Fusobacteriota</taxon>
        <taxon>Fusobacteriia</taxon>
        <taxon>Fusobacteriales</taxon>
        <taxon>Fusobacteriaceae</taxon>
        <taxon>Ilyobacter</taxon>
    </lineage>
</organism>
<evidence type="ECO:0000313" key="2">
    <source>
        <dbReference type="EMBL" id="ADO82177.1"/>
    </source>
</evidence>
<proteinExistence type="predicted"/>
<dbReference type="eggNOG" id="COG1216">
    <property type="taxonomic scope" value="Bacteria"/>
</dbReference>
<keyword evidence="3" id="KW-1185">Reference proteome</keyword>
<protein>
    <submittedName>
        <fullName evidence="2">Glycosyl transferase family 2</fullName>
    </submittedName>
</protein>
<gene>
    <name evidence="2" type="ordered locus">Ilyop_0389</name>
</gene>
<dbReference type="STRING" id="572544.Ilyop_0389"/>
<reference evidence="2 3" key="1">
    <citation type="journal article" date="2010" name="Stand. Genomic Sci.">
        <title>Complete genome sequence of Ilyobacter polytropus type strain (CuHbu1).</title>
        <authorList>
            <person name="Sikorski J."/>
            <person name="Chertkov O."/>
            <person name="Lapidus A."/>
            <person name="Nolan M."/>
            <person name="Lucas S."/>
            <person name="Del Rio T.G."/>
            <person name="Tice H."/>
            <person name="Cheng J.F."/>
            <person name="Tapia R."/>
            <person name="Han C."/>
            <person name="Goodwin L."/>
            <person name="Pitluck S."/>
            <person name="Liolios K."/>
            <person name="Ivanova N."/>
            <person name="Mavromatis K."/>
            <person name="Mikhailova N."/>
            <person name="Pati A."/>
            <person name="Chen A."/>
            <person name="Palaniappan K."/>
            <person name="Land M."/>
            <person name="Hauser L."/>
            <person name="Chang Y.J."/>
            <person name="Jeffries C.D."/>
            <person name="Brambilla E."/>
            <person name="Yasawong M."/>
            <person name="Rohde M."/>
            <person name="Pukall R."/>
            <person name="Spring S."/>
            <person name="Goker M."/>
            <person name="Woyke T."/>
            <person name="Bristow J."/>
            <person name="Eisen J.A."/>
            <person name="Markowitz V."/>
            <person name="Hugenholtz P."/>
            <person name="Kyrpides N.C."/>
            <person name="Klenk H.P."/>
        </authorList>
    </citation>
    <scope>NUCLEOTIDE SEQUENCE [LARGE SCALE GENOMIC DNA]</scope>
    <source>
        <strain evidence="3">ATCC 51220 / DSM 2926 / LMG 16218 / CuHBu1</strain>
    </source>
</reference>
<dbReference type="Pfam" id="PF00535">
    <property type="entry name" value="Glycos_transf_2"/>
    <property type="match status" value="1"/>
</dbReference>